<keyword evidence="4 7" id="KW-0472">Membrane</keyword>
<feature type="region of interest" description="Disordered" evidence="8">
    <location>
        <begin position="1"/>
        <end position="174"/>
    </location>
</feature>
<dbReference type="HAMAP" id="MF_02065">
    <property type="entry name" value="MltG"/>
    <property type="match status" value="1"/>
</dbReference>
<reference evidence="10" key="1">
    <citation type="submission" date="2016-10" db="EMBL/GenBank/DDBJ databases">
        <authorList>
            <person name="Varghese N."/>
            <person name="Submissions S."/>
        </authorList>
    </citation>
    <scope>NUCLEOTIDE SEQUENCE [LARGE SCALE GENOMIC DNA]</scope>
    <source>
        <strain evidence="10">DSM 43163</strain>
    </source>
</reference>
<feature type="compositionally biased region" description="Basic and acidic residues" evidence="8">
    <location>
        <begin position="47"/>
        <end position="76"/>
    </location>
</feature>
<evidence type="ECO:0000313" key="9">
    <source>
        <dbReference type="EMBL" id="SEG89357.1"/>
    </source>
</evidence>
<evidence type="ECO:0000256" key="3">
    <source>
        <dbReference type="ARBA" id="ARBA00022989"/>
    </source>
</evidence>
<evidence type="ECO:0000256" key="5">
    <source>
        <dbReference type="ARBA" id="ARBA00023239"/>
    </source>
</evidence>
<dbReference type="EC" id="4.2.2.29" evidence="7"/>
<dbReference type="AlphaFoldDB" id="A0A1H6DVI1"/>
<dbReference type="RefSeq" id="WP_103943734.1">
    <property type="nucleotide sequence ID" value="NZ_FNVO01000023.1"/>
</dbReference>
<keyword evidence="1 7" id="KW-1003">Cell membrane</keyword>
<comment type="catalytic activity">
    <reaction evidence="7">
        <text>a peptidoglycan chain = a peptidoglycan chain with N-acetyl-1,6-anhydromuramyl-[peptide] at the reducing end + a peptidoglycan chain with N-acetylglucosamine at the non-reducing end.</text>
        <dbReference type="EC" id="4.2.2.29"/>
    </reaction>
</comment>
<comment type="subcellular location">
    <subcellularLocation>
        <location evidence="7">Cell membrane</location>
        <topology evidence="7">Single-pass membrane protein</topology>
    </subcellularLocation>
</comment>
<keyword evidence="5 7" id="KW-0456">Lyase</keyword>
<keyword evidence="3 7" id="KW-1133">Transmembrane helix</keyword>
<dbReference type="PANTHER" id="PTHR30518:SF2">
    <property type="entry name" value="ENDOLYTIC MUREIN TRANSGLYCOSYLASE"/>
    <property type="match status" value="1"/>
</dbReference>
<dbReference type="Gene3D" id="3.30.1490.480">
    <property type="entry name" value="Endolytic murein transglycosylase"/>
    <property type="match status" value="1"/>
</dbReference>
<feature type="region of interest" description="Disordered" evidence="8">
    <location>
        <begin position="498"/>
        <end position="523"/>
    </location>
</feature>
<dbReference type="GO" id="GO:0071555">
    <property type="term" value="P:cell wall organization"/>
    <property type="evidence" value="ECO:0007669"/>
    <property type="project" value="UniProtKB-KW"/>
</dbReference>
<proteinExistence type="inferred from homology"/>
<dbReference type="InterPro" id="IPR003770">
    <property type="entry name" value="MLTG-like"/>
</dbReference>
<sequence>MNDLDLFEDPAHRGRRDGHQGRRGGEDRYGSPRPGGRYGRPTGHYGGPEEHYDDRRRPPGRYDDHQAGPHDGHQEGYYDGPQEGYYDGPQGGHYDGRSEGYYEGPQGGHYDGRSESYHDGPQGGRYDDPQDGHYDGLHEDHHQGLFEEQYEDEPDEERPTRKGKASVRKRQRKRKASSRAAVMFSLAFLVAVFGGGGLLGLVALEKRLSTPDYSGQGSGQVTVQIKDGDTGQLIGQRLEAADVVKSSKAYVRAATKEPRSASIQPGFYAMRKKMSAAAALGLLLDPKSRASSQITIPEGLRVSQTIERLSKKTGIPVKDFEAVVEDPKGLGLPSYAKGQVEGYLWPGRYDLDPNAGAEATLKTMVDRFKQNAEDLDLENRAKEAGMKPGTAIAMASIIQAESGKPSDMPKISEVIYNRLKRRMQLQMDSTVMYALKKFGIEASHEELNTQSPYNTYRNHGLPPGAISSPGAKAIEAVFKPSKDGWLFFVTTNPEEGLTEFSKTQEEHDRLVDKYNRNKQNGGD</sequence>
<dbReference type="NCBIfam" id="TIGR00247">
    <property type="entry name" value="endolytic transglycosylase MltG"/>
    <property type="match status" value="1"/>
</dbReference>
<dbReference type="Proteomes" id="UP000236723">
    <property type="component" value="Unassembled WGS sequence"/>
</dbReference>
<protein>
    <recommendedName>
        <fullName evidence="7">Endolytic murein transglycosylase</fullName>
        <ecNumber evidence="7">4.2.2.29</ecNumber>
    </recommendedName>
    <alternativeName>
        <fullName evidence="7">Peptidoglycan lytic transglycosylase</fullName>
    </alternativeName>
    <alternativeName>
        <fullName evidence="7">Peptidoglycan polymerization terminase</fullName>
    </alternativeName>
</protein>
<evidence type="ECO:0000256" key="1">
    <source>
        <dbReference type="ARBA" id="ARBA00022475"/>
    </source>
</evidence>
<name>A0A1H6DVI1_9ACTN</name>
<evidence type="ECO:0000256" key="6">
    <source>
        <dbReference type="ARBA" id="ARBA00023316"/>
    </source>
</evidence>
<dbReference type="CDD" id="cd08010">
    <property type="entry name" value="MltG_like"/>
    <property type="match status" value="1"/>
</dbReference>
<evidence type="ECO:0000256" key="8">
    <source>
        <dbReference type="SAM" id="MobiDB-lite"/>
    </source>
</evidence>
<comment type="function">
    <text evidence="7">Functions as a peptidoglycan terminase that cleaves nascent peptidoglycan strands endolytically to terminate their elongation.</text>
</comment>
<feature type="compositionally biased region" description="Low complexity" evidence="8">
    <location>
        <begin position="31"/>
        <end position="43"/>
    </location>
</feature>
<dbReference type="GO" id="GO:0008932">
    <property type="term" value="F:lytic endotransglycosylase activity"/>
    <property type="evidence" value="ECO:0007669"/>
    <property type="project" value="UniProtKB-UniRule"/>
</dbReference>
<feature type="compositionally biased region" description="Basic and acidic residues" evidence="8">
    <location>
        <begin position="9"/>
        <end position="30"/>
    </location>
</feature>
<evidence type="ECO:0000256" key="7">
    <source>
        <dbReference type="HAMAP-Rule" id="MF_02065"/>
    </source>
</evidence>
<dbReference type="GO" id="GO:0005886">
    <property type="term" value="C:plasma membrane"/>
    <property type="evidence" value="ECO:0007669"/>
    <property type="project" value="UniProtKB-SubCell"/>
</dbReference>
<evidence type="ECO:0000256" key="2">
    <source>
        <dbReference type="ARBA" id="ARBA00022692"/>
    </source>
</evidence>
<organism evidence="9 10">
    <name type="scientific">Thermomonospora echinospora</name>
    <dbReference type="NCBI Taxonomy" id="1992"/>
    <lineage>
        <taxon>Bacteria</taxon>
        <taxon>Bacillati</taxon>
        <taxon>Actinomycetota</taxon>
        <taxon>Actinomycetes</taxon>
        <taxon>Streptosporangiales</taxon>
        <taxon>Thermomonosporaceae</taxon>
        <taxon>Thermomonospora</taxon>
    </lineage>
</organism>
<keyword evidence="6 7" id="KW-0961">Cell wall biogenesis/degradation</keyword>
<feature type="site" description="Important for catalytic activity" evidence="7">
    <location>
        <position position="401"/>
    </location>
</feature>
<feature type="compositionally biased region" description="Basic residues" evidence="8">
    <location>
        <begin position="161"/>
        <end position="174"/>
    </location>
</feature>
<dbReference type="PANTHER" id="PTHR30518">
    <property type="entry name" value="ENDOLYTIC MUREIN TRANSGLYCOSYLASE"/>
    <property type="match status" value="1"/>
</dbReference>
<keyword evidence="2 7" id="KW-0812">Transmembrane</keyword>
<evidence type="ECO:0000313" key="10">
    <source>
        <dbReference type="Proteomes" id="UP000236723"/>
    </source>
</evidence>
<dbReference type="GO" id="GO:0009252">
    <property type="term" value="P:peptidoglycan biosynthetic process"/>
    <property type="evidence" value="ECO:0007669"/>
    <property type="project" value="UniProtKB-UniRule"/>
</dbReference>
<feature type="transmembrane region" description="Helical" evidence="7">
    <location>
        <begin position="180"/>
        <end position="204"/>
    </location>
</feature>
<dbReference type="Pfam" id="PF02618">
    <property type="entry name" value="YceG"/>
    <property type="match status" value="1"/>
</dbReference>
<dbReference type="OrthoDB" id="9814591at2"/>
<feature type="compositionally biased region" description="Basic and acidic residues" evidence="8">
    <location>
        <begin position="125"/>
        <end position="145"/>
    </location>
</feature>
<evidence type="ECO:0000256" key="4">
    <source>
        <dbReference type="ARBA" id="ARBA00023136"/>
    </source>
</evidence>
<feature type="compositionally biased region" description="Basic and acidic residues" evidence="8">
    <location>
        <begin position="502"/>
        <end position="515"/>
    </location>
</feature>
<accession>A0A1H6DVI1</accession>
<keyword evidence="10" id="KW-1185">Reference proteome</keyword>
<gene>
    <name evidence="7" type="primary">mltG</name>
    <name evidence="9" type="ORF">SAMN04489712_12375</name>
</gene>
<comment type="similarity">
    <text evidence="7">Belongs to the transglycosylase MltG family.</text>
</comment>
<dbReference type="EMBL" id="FNVO01000023">
    <property type="protein sequence ID" value="SEG89357.1"/>
    <property type="molecule type" value="Genomic_DNA"/>
</dbReference>